<accession>A0A937RP53</accession>
<feature type="transmembrane region" description="Helical" evidence="6">
    <location>
        <begin position="136"/>
        <end position="164"/>
    </location>
</feature>
<gene>
    <name evidence="8" type="ORF">I7412_42020</name>
</gene>
<keyword evidence="6" id="KW-0813">Transport</keyword>
<comment type="caution">
    <text evidence="8">The sequence shown here is derived from an EMBL/GenBank/DDBJ whole genome shotgun (WGS) entry which is preliminary data.</text>
</comment>
<keyword evidence="3 6" id="KW-1133">Transmembrane helix</keyword>
<sequence>MSTLAGSTPGGGNLPGRSVAGPGDGLAPISLAGRARFAMSDAWTLALRVLLYYRHSPGLIVASLAAPLAMLVVFGYIFGSAMRVPGEAGYRDYLMPGLFTLIAVNGIMPSMTGAARDVGRGVTDRLRTLPISRSAALFGQTVADLAVSAVVLALLLGMGLALGWRAHDGLASAAAAVALLLLFRFVTNWIGIGLGLVIGREDTAAQLSVLVFPLAMVTNVFVPTGGMPGWLRVIADWNPISAVAAAARDLFGNEVPSTSAVAWPLEHPVAATLAWSALLLAVFVPLAVRAFTTHGR</sequence>
<keyword evidence="2 6" id="KW-0812">Transmembrane</keyword>
<dbReference type="AlphaFoldDB" id="A0A937RP53"/>
<evidence type="ECO:0000256" key="6">
    <source>
        <dbReference type="RuleBase" id="RU361157"/>
    </source>
</evidence>
<dbReference type="GO" id="GO:0043190">
    <property type="term" value="C:ATP-binding cassette (ABC) transporter complex"/>
    <property type="evidence" value="ECO:0007669"/>
    <property type="project" value="InterPro"/>
</dbReference>
<evidence type="ECO:0000256" key="2">
    <source>
        <dbReference type="ARBA" id="ARBA00022692"/>
    </source>
</evidence>
<dbReference type="InterPro" id="IPR013525">
    <property type="entry name" value="ABC2_TM"/>
</dbReference>
<evidence type="ECO:0000313" key="9">
    <source>
        <dbReference type="Proteomes" id="UP000604475"/>
    </source>
</evidence>
<dbReference type="GO" id="GO:0046677">
    <property type="term" value="P:response to antibiotic"/>
    <property type="evidence" value="ECO:0007669"/>
    <property type="project" value="UniProtKB-KW"/>
</dbReference>
<dbReference type="InterPro" id="IPR051784">
    <property type="entry name" value="Nod_factor_ABC_transporter"/>
</dbReference>
<dbReference type="PIRSF" id="PIRSF006648">
    <property type="entry name" value="DrrB"/>
    <property type="match status" value="1"/>
</dbReference>
<keyword evidence="9" id="KW-1185">Reference proteome</keyword>
<reference evidence="8" key="1">
    <citation type="submission" date="2020-12" db="EMBL/GenBank/DDBJ databases">
        <title>Genomic characterization of non-nitrogen-fixing Frankia strains.</title>
        <authorList>
            <person name="Carlos-Shanley C."/>
            <person name="Guerra T."/>
            <person name="Hahn D."/>
        </authorList>
    </citation>
    <scope>NUCLEOTIDE SEQUENCE</scope>
    <source>
        <strain evidence="8">CN6</strain>
    </source>
</reference>
<evidence type="ECO:0000256" key="5">
    <source>
        <dbReference type="ARBA" id="ARBA00023251"/>
    </source>
</evidence>
<dbReference type="Pfam" id="PF01061">
    <property type="entry name" value="ABC2_membrane"/>
    <property type="match status" value="1"/>
</dbReference>
<evidence type="ECO:0000259" key="7">
    <source>
        <dbReference type="PROSITE" id="PS51012"/>
    </source>
</evidence>
<dbReference type="Proteomes" id="UP000604475">
    <property type="component" value="Unassembled WGS sequence"/>
</dbReference>
<dbReference type="EMBL" id="JAEACQ010000390">
    <property type="protein sequence ID" value="MBL7633622.1"/>
    <property type="molecule type" value="Genomic_DNA"/>
</dbReference>
<feature type="transmembrane region" description="Helical" evidence="6">
    <location>
        <begin position="58"/>
        <end position="81"/>
    </location>
</feature>
<keyword evidence="4 6" id="KW-0472">Membrane</keyword>
<evidence type="ECO:0000313" key="8">
    <source>
        <dbReference type="EMBL" id="MBL7633622.1"/>
    </source>
</evidence>
<protein>
    <recommendedName>
        <fullName evidence="6">Transport permease protein</fullName>
    </recommendedName>
</protein>
<proteinExistence type="inferred from homology"/>
<evidence type="ECO:0000256" key="3">
    <source>
        <dbReference type="ARBA" id="ARBA00022989"/>
    </source>
</evidence>
<dbReference type="RefSeq" id="WP_203003275.1">
    <property type="nucleotide sequence ID" value="NZ_JADWYU010000243.1"/>
</dbReference>
<comment type="similarity">
    <text evidence="6">Belongs to the ABC-2 integral membrane protein family.</text>
</comment>
<dbReference type="InterPro" id="IPR047817">
    <property type="entry name" value="ABC2_TM_bact-type"/>
</dbReference>
<dbReference type="InterPro" id="IPR000412">
    <property type="entry name" value="ABC_2_transport"/>
</dbReference>
<feature type="transmembrane region" description="Helical" evidence="6">
    <location>
        <begin position="170"/>
        <end position="197"/>
    </location>
</feature>
<keyword evidence="5" id="KW-0046">Antibiotic resistance</keyword>
<keyword evidence="6" id="KW-1003">Cell membrane</keyword>
<feature type="transmembrane region" description="Helical" evidence="6">
    <location>
        <begin position="93"/>
        <end position="115"/>
    </location>
</feature>
<dbReference type="PANTHER" id="PTHR43229:SF2">
    <property type="entry name" value="NODULATION PROTEIN J"/>
    <property type="match status" value="1"/>
</dbReference>
<feature type="domain" description="ABC transmembrane type-2" evidence="7">
    <location>
        <begin position="58"/>
        <end position="294"/>
    </location>
</feature>
<dbReference type="PROSITE" id="PS51012">
    <property type="entry name" value="ABC_TM2"/>
    <property type="match status" value="1"/>
</dbReference>
<evidence type="ECO:0000256" key="4">
    <source>
        <dbReference type="ARBA" id="ARBA00023136"/>
    </source>
</evidence>
<feature type="transmembrane region" description="Helical" evidence="6">
    <location>
        <begin position="273"/>
        <end position="292"/>
    </location>
</feature>
<evidence type="ECO:0000256" key="1">
    <source>
        <dbReference type="ARBA" id="ARBA00004141"/>
    </source>
</evidence>
<organism evidence="8 9">
    <name type="scientific">Frankia nepalensis</name>
    <dbReference type="NCBI Taxonomy" id="1836974"/>
    <lineage>
        <taxon>Bacteria</taxon>
        <taxon>Bacillati</taxon>
        <taxon>Actinomycetota</taxon>
        <taxon>Actinomycetes</taxon>
        <taxon>Frankiales</taxon>
        <taxon>Frankiaceae</taxon>
        <taxon>Frankia</taxon>
    </lineage>
</organism>
<dbReference type="PANTHER" id="PTHR43229">
    <property type="entry name" value="NODULATION PROTEIN J"/>
    <property type="match status" value="1"/>
</dbReference>
<comment type="subcellular location">
    <subcellularLocation>
        <location evidence="6">Cell membrane</location>
        <topology evidence="6">Multi-pass membrane protein</topology>
    </subcellularLocation>
    <subcellularLocation>
        <location evidence="1">Membrane</location>
        <topology evidence="1">Multi-pass membrane protein</topology>
    </subcellularLocation>
</comment>
<dbReference type="GO" id="GO:0140359">
    <property type="term" value="F:ABC-type transporter activity"/>
    <property type="evidence" value="ECO:0007669"/>
    <property type="project" value="InterPro"/>
</dbReference>
<name>A0A937RP53_9ACTN</name>
<feature type="transmembrane region" description="Helical" evidence="6">
    <location>
        <begin position="204"/>
        <end position="222"/>
    </location>
</feature>